<dbReference type="Pfam" id="PF00561">
    <property type="entry name" value="Abhydrolase_1"/>
    <property type="match status" value="1"/>
</dbReference>
<dbReference type="PANTHER" id="PTHR43433">
    <property type="entry name" value="HYDROLASE, ALPHA/BETA FOLD FAMILY PROTEIN"/>
    <property type="match status" value="1"/>
</dbReference>
<dbReference type="PANTHER" id="PTHR43433:SF10">
    <property type="entry name" value="AB HYDROLASE-1 DOMAIN-CONTAINING PROTEIN"/>
    <property type="match status" value="1"/>
</dbReference>
<dbReference type="PRINTS" id="PR00111">
    <property type="entry name" value="ABHYDROLASE"/>
</dbReference>
<dbReference type="InterPro" id="IPR000073">
    <property type="entry name" value="AB_hydrolase_1"/>
</dbReference>
<evidence type="ECO:0000313" key="3">
    <source>
        <dbReference type="Proteomes" id="UP000053669"/>
    </source>
</evidence>
<dbReference type="InterPro" id="IPR029058">
    <property type="entry name" value="AB_hydrolase_fold"/>
</dbReference>
<name>A0A117QWK8_9ACTN</name>
<protein>
    <submittedName>
        <fullName evidence="2">Hydrolase</fullName>
    </submittedName>
</protein>
<keyword evidence="2" id="KW-0378">Hydrolase</keyword>
<evidence type="ECO:0000313" key="2">
    <source>
        <dbReference type="EMBL" id="KUN58048.1"/>
    </source>
</evidence>
<dbReference type="SUPFAM" id="SSF53474">
    <property type="entry name" value="alpha/beta-Hydrolases"/>
    <property type="match status" value="1"/>
</dbReference>
<proteinExistence type="predicted"/>
<dbReference type="STRING" id="58343.AQJ46_44470"/>
<dbReference type="InterPro" id="IPR050471">
    <property type="entry name" value="AB_hydrolase"/>
</dbReference>
<evidence type="ECO:0000259" key="1">
    <source>
        <dbReference type="Pfam" id="PF00561"/>
    </source>
</evidence>
<accession>A0A117QWK8</accession>
<organism evidence="2 3">
    <name type="scientific">Streptomyces canus</name>
    <dbReference type="NCBI Taxonomy" id="58343"/>
    <lineage>
        <taxon>Bacteria</taxon>
        <taxon>Bacillati</taxon>
        <taxon>Actinomycetota</taxon>
        <taxon>Actinomycetes</taxon>
        <taxon>Kitasatosporales</taxon>
        <taxon>Streptomycetaceae</taxon>
        <taxon>Streptomyces</taxon>
        <taxon>Streptomyces aurantiacus group</taxon>
    </lineage>
</organism>
<comment type="caution">
    <text evidence="2">The sequence shown here is derived from an EMBL/GenBank/DDBJ whole genome shotgun (WGS) entry which is preliminary data.</text>
</comment>
<dbReference type="EMBL" id="LMWU01000065">
    <property type="protein sequence ID" value="KUN58048.1"/>
    <property type="molecule type" value="Genomic_DNA"/>
</dbReference>
<sequence>MSTYLADKAEDLSVEGPSATFTYRRMGPPGGVPLVLVSGFRGTIDSWDPEFLDLLAADHDVILFDNVGIGYTTGEPRDTVEGFADGAIEFIEALGLAQIDLLGWSMGGFVAQHVTLRRPGLVRKLVVAGSSPGRVPGASPLPEKVQGIMAKPDAGADDLLFLFFPETDAGHAAGVEHLTKVSTRLAAGGPAVSDTAAARQREAIAKYMAVPFEQVRANLEAIKQPVLYANGVHDVIAPALASYVAVQHLASATLVLYSDAGHAFLFQHVKAFTTEVANFLAG</sequence>
<reference evidence="2 3" key="1">
    <citation type="submission" date="2015-10" db="EMBL/GenBank/DDBJ databases">
        <title>Draft genome sequence of Streptomyces canus DSM 40017, type strain for the species Streptomyces canus.</title>
        <authorList>
            <person name="Ruckert C."/>
            <person name="Winkler A."/>
            <person name="Kalinowski J."/>
            <person name="Kampfer P."/>
            <person name="Glaeser S."/>
        </authorList>
    </citation>
    <scope>NUCLEOTIDE SEQUENCE [LARGE SCALE GENOMIC DNA]</scope>
    <source>
        <strain evidence="2 3">DSM 40017</strain>
    </source>
</reference>
<dbReference type="GO" id="GO:0016787">
    <property type="term" value="F:hydrolase activity"/>
    <property type="evidence" value="ECO:0007669"/>
    <property type="project" value="UniProtKB-KW"/>
</dbReference>
<gene>
    <name evidence="2" type="ORF">AQJ46_44470</name>
</gene>
<dbReference type="Gene3D" id="3.40.50.1820">
    <property type="entry name" value="alpha/beta hydrolase"/>
    <property type="match status" value="1"/>
</dbReference>
<dbReference type="Proteomes" id="UP000053669">
    <property type="component" value="Unassembled WGS sequence"/>
</dbReference>
<feature type="domain" description="AB hydrolase-1" evidence="1">
    <location>
        <begin position="33"/>
        <end position="268"/>
    </location>
</feature>
<dbReference type="RefSeq" id="WP_059211059.1">
    <property type="nucleotide sequence ID" value="NZ_KQ948677.1"/>
</dbReference>
<dbReference type="AlphaFoldDB" id="A0A117QWK8"/>